<evidence type="ECO:0000259" key="14">
    <source>
        <dbReference type="Pfam" id="PF00082"/>
    </source>
</evidence>
<dbReference type="EMBL" id="JBITLV010000010">
    <property type="protein sequence ID" value="MFI7589859.1"/>
    <property type="molecule type" value="Genomic_DNA"/>
</dbReference>
<dbReference type="PROSITE" id="PS00137">
    <property type="entry name" value="SUBTILASE_HIS"/>
    <property type="match status" value="1"/>
</dbReference>
<keyword evidence="8 12" id="KW-1133">Transmembrane helix</keyword>
<feature type="domain" description="Peptidase S8/S53" evidence="14">
    <location>
        <begin position="78"/>
        <end position="354"/>
    </location>
</feature>
<dbReference type="PROSITE" id="PS51892">
    <property type="entry name" value="SUBTILASE"/>
    <property type="match status" value="1"/>
</dbReference>
<dbReference type="PROSITE" id="PS00138">
    <property type="entry name" value="SUBTILASE_SER"/>
    <property type="match status" value="1"/>
</dbReference>
<dbReference type="Pfam" id="PF00082">
    <property type="entry name" value="Peptidase_S8"/>
    <property type="match status" value="1"/>
</dbReference>
<feature type="signal peptide" evidence="13">
    <location>
        <begin position="1"/>
        <end position="29"/>
    </location>
</feature>
<sequence length="480" mass="49426">MVGGRTATGPVLAGLVLSGVLLVALPATARAESPPDPRACAYENPDNRKYLVDEGVAAQPNWSQTRLQFEQAWTYSRGDGVTVAVVDSGVDDSRPALKSRVVGGYDVTSGKRKSGGDSDCAGHGTMVAGMIAAQRRPGRAFVGVAPAAKILPVRETWGIDSYGNEITGTADNLILALRTAVESGAQIVNVSVTTNYDQLSGRQRAAFEDVIGEARARDVLIVAATGNRDDRQADGNDQAERVTWPAALAADHPNVVAVAGITRDGTPDPNAVTGPYVTLAAPSQDLVCQWAGPEQKSGLVACKGTSFAAPFVSGIAALLRARYPDETAAQIRQRLVLTAEHPSTTLPDAALGYGVPNPLAAVTAVLDDSDPAQVTTPVVGAPTALPASAPDHTVRTVVVAGVALGATLLLLGLRAAVRRGRRRGWRPGVVDLTVAETSPDETPALEATALAASDQTSWTADTAGPGPAGATPAAPVTGRR</sequence>
<dbReference type="InterPro" id="IPR023834">
    <property type="entry name" value="T7SS_pept_S8A_mycosin"/>
</dbReference>
<keyword evidence="3" id="KW-1003">Cell membrane</keyword>
<dbReference type="Proteomes" id="UP001612915">
    <property type="component" value="Unassembled WGS sequence"/>
</dbReference>
<evidence type="ECO:0000256" key="8">
    <source>
        <dbReference type="ARBA" id="ARBA00022989"/>
    </source>
</evidence>
<dbReference type="GO" id="GO:0006508">
    <property type="term" value="P:proteolysis"/>
    <property type="evidence" value="ECO:0007669"/>
    <property type="project" value="UniProtKB-KW"/>
</dbReference>
<dbReference type="PANTHER" id="PTHR43806">
    <property type="entry name" value="PEPTIDASE S8"/>
    <property type="match status" value="1"/>
</dbReference>
<feature type="region of interest" description="Disordered" evidence="11">
    <location>
        <begin position="452"/>
        <end position="480"/>
    </location>
</feature>
<evidence type="ECO:0000256" key="11">
    <source>
        <dbReference type="SAM" id="MobiDB-lite"/>
    </source>
</evidence>
<evidence type="ECO:0000256" key="3">
    <source>
        <dbReference type="ARBA" id="ARBA00022475"/>
    </source>
</evidence>
<gene>
    <name evidence="15" type="primary">mycP</name>
    <name evidence="15" type="ORF">ACIB24_22540</name>
</gene>
<dbReference type="InterPro" id="IPR022398">
    <property type="entry name" value="Peptidase_S8_His-AS"/>
</dbReference>
<keyword evidence="7 10" id="KW-0720">Serine protease</keyword>
<dbReference type="InterPro" id="IPR050131">
    <property type="entry name" value="Peptidase_S8_subtilisin-like"/>
</dbReference>
<evidence type="ECO:0000313" key="16">
    <source>
        <dbReference type="Proteomes" id="UP001612915"/>
    </source>
</evidence>
<evidence type="ECO:0000256" key="6">
    <source>
        <dbReference type="ARBA" id="ARBA00022801"/>
    </source>
</evidence>
<keyword evidence="13" id="KW-0732">Signal</keyword>
<keyword evidence="9 12" id="KW-0472">Membrane</keyword>
<feature type="active site" description="Charge relay system" evidence="10">
    <location>
        <position position="306"/>
    </location>
</feature>
<keyword evidence="5 12" id="KW-0812">Transmembrane</keyword>
<evidence type="ECO:0000256" key="13">
    <source>
        <dbReference type="SAM" id="SignalP"/>
    </source>
</evidence>
<dbReference type="InterPro" id="IPR036852">
    <property type="entry name" value="Peptidase_S8/S53_dom_sf"/>
</dbReference>
<keyword evidence="16" id="KW-1185">Reference proteome</keyword>
<dbReference type="PANTHER" id="PTHR43806:SF11">
    <property type="entry name" value="CEREVISIN-RELATED"/>
    <property type="match status" value="1"/>
</dbReference>
<dbReference type="GO" id="GO:0008233">
    <property type="term" value="F:peptidase activity"/>
    <property type="evidence" value="ECO:0007669"/>
    <property type="project" value="UniProtKB-KW"/>
</dbReference>
<dbReference type="InterPro" id="IPR015500">
    <property type="entry name" value="Peptidase_S8_subtilisin-rel"/>
</dbReference>
<dbReference type="SUPFAM" id="SSF52743">
    <property type="entry name" value="Subtilisin-like"/>
    <property type="match status" value="1"/>
</dbReference>
<protein>
    <submittedName>
        <fullName evidence="15">Type VII secretion-associated serine protease mycosin</fullName>
    </submittedName>
</protein>
<evidence type="ECO:0000256" key="5">
    <source>
        <dbReference type="ARBA" id="ARBA00022692"/>
    </source>
</evidence>
<feature type="chain" id="PRO_5047031806" evidence="13">
    <location>
        <begin position="30"/>
        <end position="480"/>
    </location>
</feature>
<evidence type="ECO:0000256" key="7">
    <source>
        <dbReference type="ARBA" id="ARBA00022825"/>
    </source>
</evidence>
<feature type="transmembrane region" description="Helical" evidence="12">
    <location>
        <begin position="397"/>
        <end position="417"/>
    </location>
</feature>
<comment type="similarity">
    <text evidence="2 10">Belongs to the peptidase S8 family.</text>
</comment>
<evidence type="ECO:0000313" key="15">
    <source>
        <dbReference type="EMBL" id="MFI7589859.1"/>
    </source>
</evidence>
<accession>A0ABW8ATZ3</accession>
<feature type="active site" description="Charge relay system" evidence="10">
    <location>
        <position position="87"/>
    </location>
</feature>
<keyword evidence="4 10" id="KW-0645">Protease</keyword>
<evidence type="ECO:0000256" key="1">
    <source>
        <dbReference type="ARBA" id="ARBA00004162"/>
    </source>
</evidence>
<comment type="subcellular location">
    <subcellularLocation>
        <location evidence="1">Cell membrane</location>
        <topology evidence="1">Single-pass membrane protein</topology>
    </subcellularLocation>
</comment>
<evidence type="ECO:0000256" key="12">
    <source>
        <dbReference type="SAM" id="Phobius"/>
    </source>
</evidence>
<evidence type="ECO:0000256" key="4">
    <source>
        <dbReference type="ARBA" id="ARBA00022670"/>
    </source>
</evidence>
<name>A0ABW8ATZ3_9ACTN</name>
<dbReference type="InterPro" id="IPR000209">
    <property type="entry name" value="Peptidase_S8/S53_dom"/>
</dbReference>
<dbReference type="RefSeq" id="WP_398284460.1">
    <property type="nucleotide sequence ID" value="NZ_JBITLV010000010.1"/>
</dbReference>
<dbReference type="NCBIfam" id="TIGR03921">
    <property type="entry name" value="T7SS_mycosin"/>
    <property type="match status" value="1"/>
</dbReference>
<comment type="caution">
    <text evidence="15">The sequence shown here is derived from an EMBL/GenBank/DDBJ whole genome shotgun (WGS) entry which is preliminary data.</text>
</comment>
<dbReference type="PRINTS" id="PR00723">
    <property type="entry name" value="SUBTILISIN"/>
</dbReference>
<evidence type="ECO:0000256" key="10">
    <source>
        <dbReference type="PROSITE-ProRule" id="PRU01240"/>
    </source>
</evidence>
<evidence type="ECO:0000256" key="9">
    <source>
        <dbReference type="ARBA" id="ARBA00023136"/>
    </source>
</evidence>
<proteinExistence type="inferred from homology"/>
<feature type="compositionally biased region" description="Low complexity" evidence="11">
    <location>
        <begin position="459"/>
        <end position="480"/>
    </location>
</feature>
<evidence type="ECO:0000256" key="2">
    <source>
        <dbReference type="ARBA" id="ARBA00011073"/>
    </source>
</evidence>
<reference evidence="15 16" key="1">
    <citation type="submission" date="2024-10" db="EMBL/GenBank/DDBJ databases">
        <title>The Natural Products Discovery Center: Release of the First 8490 Sequenced Strains for Exploring Actinobacteria Biosynthetic Diversity.</title>
        <authorList>
            <person name="Kalkreuter E."/>
            <person name="Kautsar S.A."/>
            <person name="Yang D."/>
            <person name="Bader C.D."/>
            <person name="Teijaro C.N."/>
            <person name="Fluegel L."/>
            <person name="Davis C.M."/>
            <person name="Simpson J.R."/>
            <person name="Lauterbach L."/>
            <person name="Steele A.D."/>
            <person name="Gui C."/>
            <person name="Meng S."/>
            <person name="Li G."/>
            <person name="Viehrig K."/>
            <person name="Ye F."/>
            <person name="Su P."/>
            <person name="Kiefer A.F."/>
            <person name="Nichols A."/>
            <person name="Cepeda A.J."/>
            <person name="Yan W."/>
            <person name="Fan B."/>
            <person name="Jiang Y."/>
            <person name="Adhikari A."/>
            <person name="Zheng C.-J."/>
            <person name="Schuster L."/>
            <person name="Cowan T.M."/>
            <person name="Smanski M.J."/>
            <person name="Chevrette M.G."/>
            <person name="De Carvalho L.P.S."/>
            <person name="Shen B."/>
        </authorList>
    </citation>
    <scope>NUCLEOTIDE SEQUENCE [LARGE SCALE GENOMIC DNA]</scope>
    <source>
        <strain evidence="15 16">NPDC049639</strain>
    </source>
</reference>
<dbReference type="Gene3D" id="3.40.50.200">
    <property type="entry name" value="Peptidase S8/S53 domain"/>
    <property type="match status" value="1"/>
</dbReference>
<organism evidence="15 16">
    <name type="scientific">Spongisporangium articulatum</name>
    <dbReference type="NCBI Taxonomy" id="3362603"/>
    <lineage>
        <taxon>Bacteria</taxon>
        <taxon>Bacillati</taxon>
        <taxon>Actinomycetota</taxon>
        <taxon>Actinomycetes</taxon>
        <taxon>Kineosporiales</taxon>
        <taxon>Kineosporiaceae</taxon>
        <taxon>Spongisporangium</taxon>
    </lineage>
</organism>
<dbReference type="InterPro" id="IPR023828">
    <property type="entry name" value="Peptidase_S8_Ser-AS"/>
</dbReference>
<keyword evidence="6 10" id="KW-0378">Hydrolase</keyword>
<feature type="active site" description="Charge relay system" evidence="10">
    <location>
        <position position="123"/>
    </location>
</feature>